<dbReference type="Pfam" id="PF04883">
    <property type="entry name" value="HK97-gp10_like"/>
    <property type="match status" value="1"/>
</dbReference>
<organism evidence="2 3">
    <name type="scientific">Burkholderia aenigmatica</name>
    <dbReference type="NCBI Taxonomy" id="2015348"/>
    <lineage>
        <taxon>Bacteria</taxon>
        <taxon>Pseudomonadati</taxon>
        <taxon>Pseudomonadota</taxon>
        <taxon>Betaproteobacteria</taxon>
        <taxon>Burkholderiales</taxon>
        <taxon>Burkholderiaceae</taxon>
        <taxon>Burkholderia</taxon>
        <taxon>Burkholderia cepacia complex</taxon>
    </lineage>
</organism>
<evidence type="ECO:0000313" key="2">
    <source>
        <dbReference type="EMBL" id="OXI42484.1"/>
    </source>
</evidence>
<gene>
    <name evidence="2" type="ORF">CFB84_25075</name>
</gene>
<dbReference type="OrthoDB" id="8613246at2"/>
<feature type="region of interest" description="Disordered" evidence="1">
    <location>
        <begin position="63"/>
        <end position="85"/>
    </location>
</feature>
<reference evidence="3" key="1">
    <citation type="submission" date="2017-06" db="EMBL/GenBank/DDBJ databases">
        <authorList>
            <person name="LiPuma J."/>
            <person name="Spilker T."/>
        </authorList>
    </citation>
    <scope>NUCLEOTIDE SEQUENCE [LARGE SCALE GENOMIC DNA]</scope>
    <source>
        <strain evidence="3">AU17325</strain>
    </source>
</reference>
<evidence type="ECO:0000256" key="1">
    <source>
        <dbReference type="SAM" id="MobiDB-lite"/>
    </source>
</evidence>
<evidence type="ECO:0008006" key="4">
    <source>
        <dbReference type="Google" id="ProtNLM"/>
    </source>
</evidence>
<dbReference type="EMBL" id="NKFA01000008">
    <property type="protein sequence ID" value="OXI42484.1"/>
    <property type="molecule type" value="Genomic_DNA"/>
</dbReference>
<sequence>MSSVQILGLADLQADFAKLAKSQSAKALRRATLAGAKVIRDEARARAPKKTGKLKRNIVSASLRQKDSPGGATAGVRVRSKGKENSPTNAFYWRFVELGTQYIKAEPFMRPAFDATIAQAEGAIRTEIARAIDTVIGGRF</sequence>
<accession>A0A228IJA0</accession>
<dbReference type="Proteomes" id="UP000214600">
    <property type="component" value="Unassembled WGS sequence"/>
</dbReference>
<protein>
    <recommendedName>
        <fullName evidence="4">HK97 gp10 family phage protein</fullName>
    </recommendedName>
</protein>
<proteinExistence type="predicted"/>
<evidence type="ECO:0000313" key="3">
    <source>
        <dbReference type="Proteomes" id="UP000214600"/>
    </source>
</evidence>
<reference evidence="2 3" key="2">
    <citation type="submission" date="2017-08" db="EMBL/GenBank/DDBJ databases">
        <title>WGS of novel Burkholderia cepaca complex species.</title>
        <authorList>
            <person name="Lipuma J."/>
            <person name="Spilker T."/>
        </authorList>
    </citation>
    <scope>NUCLEOTIDE SEQUENCE [LARGE SCALE GENOMIC DNA]</scope>
    <source>
        <strain evidence="2 3">AU17325</strain>
    </source>
</reference>
<name>A0A228IJA0_9BURK</name>
<dbReference type="AlphaFoldDB" id="A0A228IJA0"/>
<dbReference type="NCBIfam" id="TIGR01725">
    <property type="entry name" value="phge_HK97_gp10"/>
    <property type="match status" value="1"/>
</dbReference>
<dbReference type="InterPro" id="IPR010064">
    <property type="entry name" value="HK97-gp10_tail"/>
</dbReference>
<comment type="caution">
    <text evidence="2">The sequence shown here is derived from an EMBL/GenBank/DDBJ whole genome shotgun (WGS) entry which is preliminary data.</text>
</comment>
<dbReference type="RefSeq" id="WP_089452427.1">
    <property type="nucleotide sequence ID" value="NZ_NKFA01000008.1"/>
</dbReference>